<proteinExistence type="predicted"/>
<name>X1TE98_9ZZZZ</name>
<dbReference type="AlphaFoldDB" id="X1TE98"/>
<sequence>PMVQANETTAYPHPWLASKLNIPLDLLEKTLEICIKQERISESNTGIKVLKFDYYQETKRRRSTKAEHTRSFKECPVCHFLVEVSKVTARMEICPQCSKKGEEVTLVLKEVETGD</sequence>
<evidence type="ECO:0000313" key="1">
    <source>
        <dbReference type="EMBL" id="GAI89686.1"/>
    </source>
</evidence>
<comment type="caution">
    <text evidence="1">The sequence shown here is derived from an EMBL/GenBank/DDBJ whole genome shotgun (WGS) entry which is preliminary data.</text>
</comment>
<organism evidence="1">
    <name type="scientific">marine sediment metagenome</name>
    <dbReference type="NCBI Taxonomy" id="412755"/>
    <lineage>
        <taxon>unclassified sequences</taxon>
        <taxon>metagenomes</taxon>
        <taxon>ecological metagenomes</taxon>
    </lineage>
</organism>
<reference evidence="1" key="1">
    <citation type="journal article" date="2014" name="Front. Microbiol.">
        <title>High frequency of phylogenetically diverse reductive dehalogenase-homologous genes in deep subseafloor sedimentary metagenomes.</title>
        <authorList>
            <person name="Kawai M."/>
            <person name="Futagami T."/>
            <person name="Toyoda A."/>
            <person name="Takaki Y."/>
            <person name="Nishi S."/>
            <person name="Hori S."/>
            <person name="Arai W."/>
            <person name="Tsubouchi T."/>
            <person name="Morono Y."/>
            <person name="Uchiyama I."/>
            <person name="Ito T."/>
            <person name="Fujiyama A."/>
            <person name="Inagaki F."/>
            <person name="Takami H."/>
        </authorList>
    </citation>
    <scope>NUCLEOTIDE SEQUENCE</scope>
    <source>
        <strain evidence="1">Expedition CK06-06</strain>
    </source>
</reference>
<feature type="non-terminal residue" evidence="1">
    <location>
        <position position="1"/>
    </location>
</feature>
<protein>
    <submittedName>
        <fullName evidence="1">Uncharacterized protein</fullName>
    </submittedName>
</protein>
<accession>X1TE98</accession>
<dbReference type="EMBL" id="BARW01020256">
    <property type="protein sequence ID" value="GAI89686.1"/>
    <property type="molecule type" value="Genomic_DNA"/>
</dbReference>
<gene>
    <name evidence="1" type="ORF">S12H4_34257</name>
</gene>